<evidence type="ECO:0000313" key="2">
    <source>
        <dbReference type="Proteomes" id="UP001430544"/>
    </source>
</evidence>
<dbReference type="EMBL" id="JAJIUN010000097">
    <property type="protein sequence ID" value="MCC8624583.1"/>
    <property type="molecule type" value="Genomic_DNA"/>
</dbReference>
<protein>
    <submittedName>
        <fullName evidence="1">Uncharacterized protein</fullName>
    </submittedName>
</protein>
<dbReference type="Proteomes" id="UP001430544">
    <property type="component" value="Unassembled WGS sequence"/>
</dbReference>
<proteinExistence type="predicted"/>
<keyword evidence="2" id="KW-1185">Reference proteome</keyword>
<evidence type="ECO:0000313" key="1">
    <source>
        <dbReference type="EMBL" id="MCC8624583.1"/>
    </source>
</evidence>
<comment type="caution">
    <text evidence="1">The sequence shown here is derived from an EMBL/GenBank/DDBJ whole genome shotgun (WGS) entry which is preliminary data.</text>
</comment>
<reference evidence="1" key="1">
    <citation type="submission" date="2021-11" db="EMBL/GenBank/DDBJ databases">
        <title>Genome resources and taxonomic validation of 89 Xanthomonas strains.</title>
        <authorList>
            <person name="Tambong J.T."/>
        </authorList>
    </citation>
    <scope>NUCLEOTIDE SEQUENCE</scope>
    <source>
        <strain evidence="1">Bv 5-4A</strain>
    </source>
</reference>
<sequence>MRILDEQELDAIFGGDGVYAPTLPTVNVTAPTYQSIGGYFGYSYSAAYSEGGGGQSHGSWTGPSYVALPASQLPSIAKVRCQTSAAAVPGHGPNDLPGYQIDLYNAHAYSYPGTTAYYVTSGTYQPPGTVQLRGQTYANPATWVQATGAYTGGGLKLYADAVVATSGNTYSHSYYDEANNLVSQGKSLGALTAEENAVMVTAHEAQHAYQFVHPEWMGSHGRDNIEADAEAFAISALERFRAGVRGNC</sequence>
<name>A0ABS8LFP0_9XANT</name>
<dbReference type="RefSeq" id="WP_126936805.1">
    <property type="nucleotide sequence ID" value="NZ_CP018470.1"/>
</dbReference>
<accession>A0ABS8LFP0</accession>
<gene>
    <name evidence="1" type="ORF">LN473_21925</name>
</gene>
<organism evidence="1 2">
    <name type="scientific">Xanthomonas vesicatoria</name>
    <dbReference type="NCBI Taxonomy" id="56460"/>
    <lineage>
        <taxon>Bacteria</taxon>
        <taxon>Pseudomonadati</taxon>
        <taxon>Pseudomonadota</taxon>
        <taxon>Gammaproteobacteria</taxon>
        <taxon>Lysobacterales</taxon>
        <taxon>Lysobacteraceae</taxon>
        <taxon>Xanthomonas</taxon>
    </lineage>
</organism>